<accession>A0A8I5NHJ4</accession>
<sequence>MEPSHVTQAVVQWHNLGSLQPLPPGFKQFSCLSLPSSWDYRHMLPRPVSFVFLVETGFHHVSQDGLDLLTS</sequence>
<dbReference type="OMA" id="FIICIHN"/>
<protein>
    <submittedName>
        <fullName evidence="1">Uncharacterized protein</fullName>
    </submittedName>
</protein>
<dbReference type="GeneTree" id="ENSGT00940000161627"/>
<dbReference type="PANTHER" id="PTHR46254">
    <property type="entry name" value="PROTEIN GVQW1-RELATED"/>
    <property type="match status" value="1"/>
</dbReference>
<keyword evidence="2" id="KW-1185">Reference proteome</keyword>
<evidence type="ECO:0000313" key="1">
    <source>
        <dbReference type="Ensembl" id="ENSPANP00000060608.1"/>
    </source>
</evidence>
<dbReference type="Proteomes" id="UP000028761">
    <property type="component" value="Chromosome 9"/>
</dbReference>
<proteinExistence type="predicted"/>
<name>A0A8I5NHJ4_PAPAN</name>
<reference evidence="1" key="2">
    <citation type="submission" date="2025-08" db="UniProtKB">
        <authorList>
            <consortium name="Ensembl"/>
        </authorList>
    </citation>
    <scope>IDENTIFICATION</scope>
</reference>
<reference evidence="1" key="3">
    <citation type="submission" date="2025-09" db="UniProtKB">
        <authorList>
            <consortium name="Ensembl"/>
        </authorList>
    </citation>
    <scope>IDENTIFICATION</scope>
</reference>
<evidence type="ECO:0000313" key="2">
    <source>
        <dbReference type="Proteomes" id="UP000028761"/>
    </source>
</evidence>
<reference evidence="1 2" key="1">
    <citation type="submission" date="2012-03" db="EMBL/GenBank/DDBJ databases">
        <title>Whole Genome Assembly of Papio anubis.</title>
        <authorList>
            <person name="Liu Y.L."/>
            <person name="Abraham K.A."/>
            <person name="Akbar H.A."/>
            <person name="Ali S.A."/>
            <person name="Anosike U.A."/>
            <person name="Aqrawi P.A."/>
            <person name="Arias F.A."/>
            <person name="Attaway T.A."/>
            <person name="Awwad R.A."/>
            <person name="Babu C.B."/>
            <person name="Bandaranaike D.B."/>
            <person name="Battles P.B."/>
            <person name="Bell A.B."/>
            <person name="Beltran B.B."/>
            <person name="Berhane-Mersha D.B."/>
            <person name="Bess C.B."/>
            <person name="Bickham C.B."/>
            <person name="Bolden T.B."/>
            <person name="Carter K.C."/>
            <person name="Chau D.C."/>
            <person name="Chavez A.C."/>
            <person name="Clerc-Blankenburg K.C."/>
            <person name="Coyle M.C."/>
            <person name="Dao M.D."/>
            <person name="Davila M.L.D."/>
            <person name="Davy-Carroll L.D."/>
            <person name="Denson S.D."/>
            <person name="Dinh H.D."/>
            <person name="Fernandez S.F."/>
            <person name="Fernando P.F."/>
            <person name="Forbes L.F."/>
            <person name="Francis C.F."/>
            <person name="Francisco L.F."/>
            <person name="Fu Q.F."/>
            <person name="Garcia-Iii R.G."/>
            <person name="Garrett T.G."/>
            <person name="Gross S.G."/>
            <person name="Gubbala S.G."/>
            <person name="Hirani K.H."/>
            <person name="Hogues M.H."/>
            <person name="Hollins B.H."/>
            <person name="Jackson L.J."/>
            <person name="Javaid M.J."/>
            <person name="Jhangiani S.J."/>
            <person name="Johnson A.J."/>
            <person name="Johnson B.J."/>
            <person name="Jones J.J."/>
            <person name="Joshi V.J."/>
            <person name="Kalu J.K."/>
            <person name="Khan N.K."/>
            <person name="Korchina V.K."/>
            <person name="Kovar C.K."/>
            <person name="Lago L.L."/>
            <person name="Lara F.L."/>
            <person name="Le T.-K.L."/>
            <person name="Lee S.L."/>
            <person name="Legall-Iii F.L."/>
            <person name="Lemon S.L."/>
            <person name="Liu J.L."/>
            <person name="Liu Y.-S.L."/>
            <person name="Liyanage D.L."/>
            <person name="Lopez J.L."/>
            <person name="Lorensuhewa L.L."/>
            <person name="Mata R.M."/>
            <person name="Mathew T.M."/>
            <person name="Mercado C.M."/>
            <person name="Mercado I.M."/>
            <person name="Morales K.M."/>
            <person name="Morgan M.M."/>
            <person name="Munidasa M.M."/>
            <person name="Ngo D.N."/>
            <person name="Nguyen L.N."/>
            <person name="Nguyen T.N."/>
            <person name="Nguyen N.N."/>
            <person name="Obregon M.O."/>
            <person name="Okwuonu G.O."/>
            <person name="Ongeri F.O."/>
            <person name="Onwere C.O."/>
            <person name="Osifeso I.O."/>
            <person name="Parra A.P."/>
            <person name="Patil S.P."/>
            <person name="Perez A.P."/>
            <person name="Perez Y.P."/>
            <person name="Pham C.P."/>
            <person name="Pu L.-L.P."/>
            <person name="Puazo M.P."/>
            <person name="Quiroz J.Q."/>
            <person name="Rouhana J.R."/>
            <person name="Ruiz M.R."/>
            <person name="Ruiz S.-J.R."/>
            <person name="Saada N.S."/>
            <person name="Santibanez J.S."/>
            <person name="Scheel M.S."/>
            <person name="Schneider B.S."/>
            <person name="Simmons D.S."/>
            <person name="Sisson I.S."/>
            <person name="Tang L.-Y.T."/>
            <person name="Thornton R.T."/>
            <person name="Tisius J.T."/>
            <person name="Toledanes G.T."/>
            <person name="Trejos Z.T."/>
            <person name="Usmani K.U."/>
            <person name="Varghese R.V."/>
            <person name="Vattathil S.V."/>
            <person name="Vee V.V."/>
            <person name="Walker D.W."/>
            <person name="Weissenberger G.W."/>
            <person name="White C.W."/>
            <person name="Williams A.W."/>
            <person name="Woodworth J.W."/>
            <person name="Wright R.W."/>
            <person name="Zhu Y.Z."/>
            <person name="Han Y.H."/>
            <person name="Newsham I.N."/>
            <person name="Nazareth L.N."/>
            <person name="Worley K.W."/>
            <person name="Muzny D.M."/>
            <person name="Rogers J.R."/>
            <person name="Gibbs R.G."/>
        </authorList>
    </citation>
    <scope>NUCLEOTIDE SEQUENCE [LARGE SCALE GENOMIC DNA]</scope>
</reference>
<organism evidence="1 2">
    <name type="scientific">Papio anubis</name>
    <name type="common">Olive baboon</name>
    <dbReference type="NCBI Taxonomy" id="9555"/>
    <lineage>
        <taxon>Eukaryota</taxon>
        <taxon>Metazoa</taxon>
        <taxon>Chordata</taxon>
        <taxon>Craniata</taxon>
        <taxon>Vertebrata</taxon>
        <taxon>Euteleostomi</taxon>
        <taxon>Mammalia</taxon>
        <taxon>Eutheria</taxon>
        <taxon>Euarchontoglires</taxon>
        <taxon>Primates</taxon>
        <taxon>Haplorrhini</taxon>
        <taxon>Catarrhini</taxon>
        <taxon>Cercopithecidae</taxon>
        <taxon>Cercopithecinae</taxon>
        <taxon>Papio</taxon>
    </lineage>
</organism>
<dbReference type="AlphaFoldDB" id="A0A8I5NHJ4"/>
<dbReference type="Ensembl" id="ENSPANT00000073363.1">
    <property type="protein sequence ID" value="ENSPANP00000060608.1"/>
    <property type="gene ID" value="ENSPANG00000049661.1"/>
</dbReference>
<dbReference type="PRINTS" id="PR02045">
    <property type="entry name" value="F138DOMAIN"/>
</dbReference>